<feature type="compositionally biased region" description="Basic residues" evidence="1">
    <location>
        <begin position="122"/>
        <end position="131"/>
    </location>
</feature>
<feature type="region of interest" description="Disordered" evidence="1">
    <location>
        <begin position="60"/>
        <end position="142"/>
    </location>
</feature>
<protein>
    <submittedName>
        <fullName evidence="2">Uncharacterized protein</fullName>
    </submittedName>
</protein>
<keyword evidence="3" id="KW-1185">Reference proteome</keyword>
<reference evidence="2" key="1">
    <citation type="journal article" date="2013" name="Nat. Commun.">
        <title>Whole-genome sequencing of Oryza brachyantha reveals mechanisms underlying Oryza genome evolution.</title>
        <authorList>
            <person name="Chen J."/>
            <person name="Huang Q."/>
            <person name="Gao D."/>
            <person name="Wang J."/>
            <person name="Lang Y."/>
            <person name="Liu T."/>
            <person name="Li B."/>
            <person name="Bai Z."/>
            <person name="Luis Goicoechea J."/>
            <person name="Liang C."/>
            <person name="Chen C."/>
            <person name="Zhang W."/>
            <person name="Sun S."/>
            <person name="Liao Y."/>
            <person name="Zhang X."/>
            <person name="Yang L."/>
            <person name="Song C."/>
            <person name="Wang M."/>
            <person name="Shi J."/>
            <person name="Liu G."/>
            <person name="Liu J."/>
            <person name="Zhou H."/>
            <person name="Zhou W."/>
            <person name="Yu Q."/>
            <person name="An N."/>
            <person name="Chen Y."/>
            <person name="Cai Q."/>
            <person name="Wang B."/>
            <person name="Liu B."/>
            <person name="Min J."/>
            <person name="Huang Y."/>
            <person name="Wu H."/>
            <person name="Li Z."/>
            <person name="Zhang Y."/>
            <person name="Yin Y."/>
            <person name="Song W."/>
            <person name="Jiang J."/>
            <person name="Jackson S.A."/>
            <person name="Wing R.A."/>
            <person name="Wang J."/>
            <person name="Chen M."/>
        </authorList>
    </citation>
    <scope>NUCLEOTIDE SEQUENCE [LARGE SCALE GENOMIC DNA]</scope>
    <source>
        <strain evidence="2">cv. IRGC 101232</strain>
    </source>
</reference>
<proteinExistence type="predicted"/>
<sequence>MFQLLTGLPFSLILATNSFMATFLFLLAITFACTPLTLGSLLSSAAAGAGAGARLLEAAEAMPPSPSPPSSSSDPAPAAIMPRSAWGQPLSTTDRDQTQGELGSSTVEGVRRKKSDAVLGRNRSRSRRRLRDHGGRGLHEGSHGFDAPVTIAVGDVVSTLYNCRIKA</sequence>
<name>J3MZ85_ORYBR</name>
<organism evidence="2">
    <name type="scientific">Oryza brachyantha</name>
    <name type="common">malo sina</name>
    <dbReference type="NCBI Taxonomy" id="4533"/>
    <lineage>
        <taxon>Eukaryota</taxon>
        <taxon>Viridiplantae</taxon>
        <taxon>Streptophyta</taxon>
        <taxon>Embryophyta</taxon>
        <taxon>Tracheophyta</taxon>
        <taxon>Spermatophyta</taxon>
        <taxon>Magnoliopsida</taxon>
        <taxon>Liliopsida</taxon>
        <taxon>Poales</taxon>
        <taxon>Poaceae</taxon>
        <taxon>BOP clade</taxon>
        <taxon>Oryzoideae</taxon>
        <taxon>Oryzeae</taxon>
        <taxon>Oryzinae</taxon>
        <taxon>Oryza</taxon>
    </lineage>
</organism>
<evidence type="ECO:0000313" key="3">
    <source>
        <dbReference type="Proteomes" id="UP000006038"/>
    </source>
</evidence>
<reference evidence="2" key="2">
    <citation type="submission" date="2013-04" db="UniProtKB">
        <authorList>
            <consortium name="EnsemblPlants"/>
        </authorList>
    </citation>
    <scope>IDENTIFICATION</scope>
</reference>
<accession>J3MZ85</accession>
<dbReference type="Gramene" id="OB09G23140.1">
    <property type="protein sequence ID" value="OB09G23140.1"/>
    <property type="gene ID" value="OB09G23140"/>
</dbReference>
<evidence type="ECO:0000313" key="2">
    <source>
        <dbReference type="EnsemblPlants" id="OB09G23140.1"/>
    </source>
</evidence>
<dbReference type="AlphaFoldDB" id="J3MZ85"/>
<dbReference type="Proteomes" id="UP000006038">
    <property type="component" value="Chromosome 9"/>
</dbReference>
<dbReference type="HOGENOM" id="CLU_1597031_0_0_1"/>
<feature type="compositionally biased region" description="Basic and acidic residues" evidence="1">
    <location>
        <begin position="132"/>
        <end position="142"/>
    </location>
</feature>
<dbReference type="EnsemblPlants" id="OB09G23140.1">
    <property type="protein sequence ID" value="OB09G23140.1"/>
    <property type="gene ID" value="OB09G23140"/>
</dbReference>
<feature type="compositionally biased region" description="Low complexity" evidence="1">
    <location>
        <begin position="70"/>
        <end position="79"/>
    </location>
</feature>
<evidence type="ECO:0000256" key="1">
    <source>
        <dbReference type="SAM" id="MobiDB-lite"/>
    </source>
</evidence>